<organism evidence="2 3">
    <name type="scientific">Ambispora gerdemannii</name>
    <dbReference type="NCBI Taxonomy" id="144530"/>
    <lineage>
        <taxon>Eukaryota</taxon>
        <taxon>Fungi</taxon>
        <taxon>Fungi incertae sedis</taxon>
        <taxon>Mucoromycota</taxon>
        <taxon>Glomeromycotina</taxon>
        <taxon>Glomeromycetes</taxon>
        <taxon>Archaeosporales</taxon>
        <taxon>Ambisporaceae</taxon>
        <taxon>Ambispora</taxon>
    </lineage>
</organism>
<gene>
    <name evidence="2" type="ORF">AGERDE_LOCUS13343</name>
</gene>
<accession>A0A9N9HN70</accession>
<evidence type="ECO:0000256" key="1">
    <source>
        <dbReference type="SAM" id="MobiDB-lite"/>
    </source>
</evidence>
<evidence type="ECO:0000313" key="3">
    <source>
        <dbReference type="Proteomes" id="UP000789831"/>
    </source>
</evidence>
<feature type="non-terminal residue" evidence="2">
    <location>
        <position position="1"/>
    </location>
</feature>
<feature type="compositionally biased region" description="Polar residues" evidence="1">
    <location>
        <begin position="112"/>
        <end position="122"/>
    </location>
</feature>
<proteinExistence type="predicted"/>
<dbReference type="EMBL" id="CAJVPL010017045">
    <property type="protein sequence ID" value="CAG8697527.1"/>
    <property type="molecule type" value="Genomic_DNA"/>
</dbReference>
<comment type="caution">
    <text evidence="2">The sequence shown here is derived from an EMBL/GenBank/DDBJ whole genome shotgun (WGS) entry which is preliminary data.</text>
</comment>
<protein>
    <submittedName>
        <fullName evidence="2">8021_t:CDS:1</fullName>
    </submittedName>
</protein>
<feature type="region of interest" description="Disordered" evidence="1">
    <location>
        <begin position="69"/>
        <end position="96"/>
    </location>
</feature>
<name>A0A9N9HN70_9GLOM</name>
<feature type="compositionally biased region" description="Polar residues" evidence="1">
    <location>
        <begin position="69"/>
        <end position="81"/>
    </location>
</feature>
<reference evidence="2" key="1">
    <citation type="submission" date="2021-06" db="EMBL/GenBank/DDBJ databases">
        <authorList>
            <person name="Kallberg Y."/>
            <person name="Tangrot J."/>
            <person name="Rosling A."/>
        </authorList>
    </citation>
    <scope>NUCLEOTIDE SEQUENCE</scope>
    <source>
        <strain evidence="2">MT106</strain>
    </source>
</reference>
<feature type="region of interest" description="Disordered" evidence="1">
    <location>
        <begin position="111"/>
        <end position="155"/>
    </location>
</feature>
<keyword evidence="3" id="KW-1185">Reference proteome</keyword>
<dbReference type="AlphaFoldDB" id="A0A9N9HN70"/>
<feature type="compositionally biased region" description="Polar residues" evidence="1">
    <location>
        <begin position="130"/>
        <end position="155"/>
    </location>
</feature>
<evidence type="ECO:0000313" key="2">
    <source>
        <dbReference type="EMBL" id="CAG8697527.1"/>
    </source>
</evidence>
<sequence length="155" mass="16485">SQGALPEKSSFFPPNQANLTTAKPGIANLTNQTITHPVLTTPPVINATETVKGETPPTQDKIAAKVNNNSAIVTDRPVNNTPSPASKSPPKLPNFRTCSISADSSCPVEPANFNNLNTTPSKTDQEKVFDNSTIPNPQPTFKSTTLPTPETDNSY</sequence>
<dbReference type="Proteomes" id="UP000789831">
    <property type="component" value="Unassembled WGS sequence"/>
</dbReference>